<feature type="transmembrane region" description="Helical" evidence="2">
    <location>
        <begin position="120"/>
        <end position="140"/>
    </location>
</feature>
<dbReference type="SUPFAM" id="SSF52540">
    <property type="entry name" value="P-loop containing nucleoside triphosphate hydrolases"/>
    <property type="match status" value="1"/>
</dbReference>
<dbReference type="OrthoDB" id="5542726at2759"/>
<accession>A0A0L0S3V3</accession>
<keyword evidence="1" id="KW-0175">Coiled coil</keyword>
<dbReference type="VEuPathDB" id="FungiDB:AMAG_02808"/>
<evidence type="ECO:0000256" key="1">
    <source>
        <dbReference type="SAM" id="Coils"/>
    </source>
</evidence>
<keyword evidence="2" id="KW-1133">Transmembrane helix</keyword>
<reference evidence="4" key="2">
    <citation type="submission" date="2009-11" db="EMBL/GenBank/DDBJ databases">
        <title>The Genome Sequence of Allomyces macrogynus strain ATCC 38327.</title>
        <authorList>
            <consortium name="The Broad Institute Genome Sequencing Platform"/>
            <person name="Russ C."/>
            <person name="Cuomo C."/>
            <person name="Shea T."/>
            <person name="Young S.K."/>
            <person name="Zeng Q."/>
            <person name="Koehrsen M."/>
            <person name="Haas B."/>
            <person name="Borodovsky M."/>
            <person name="Guigo R."/>
            <person name="Alvarado L."/>
            <person name="Berlin A."/>
            <person name="Borenstein D."/>
            <person name="Chen Z."/>
            <person name="Engels R."/>
            <person name="Freedman E."/>
            <person name="Gellesch M."/>
            <person name="Goldberg J."/>
            <person name="Griggs A."/>
            <person name="Gujja S."/>
            <person name="Heiman D."/>
            <person name="Hepburn T."/>
            <person name="Howarth C."/>
            <person name="Jen D."/>
            <person name="Larson L."/>
            <person name="Lewis B."/>
            <person name="Mehta T."/>
            <person name="Park D."/>
            <person name="Pearson M."/>
            <person name="Roberts A."/>
            <person name="Saif S."/>
            <person name="Shenoy N."/>
            <person name="Sisk P."/>
            <person name="Stolte C."/>
            <person name="Sykes S."/>
            <person name="Walk T."/>
            <person name="White J."/>
            <person name="Yandava C."/>
            <person name="Burger G."/>
            <person name="Gray M.W."/>
            <person name="Holland P.W.H."/>
            <person name="King N."/>
            <person name="Lang F.B.F."/>
            <person name="Roger A.J."/>
            <person name="Ruiz-Trillo I."/>
            <person name="Lander E."/>
            <person name="Nusbaum C."/>
        </authorList>
    </citation>
    <scope>NUCLEOTIDE SEQUENCE [LARGE SCALE GENOMIC DNA]</scope>
    <source>
        <strain evidence="4">ATCC 38327</strain>
    </source>
</reference>
<keyword evidence="2" id="KW-0812">Transmembrane</keyword>
<protein>
    <submittedName>
        <fullName evidence="3">Uncharacterized protein</fullName>
    </submittedName>
</protein>
<feature type="coiled-coil region" evidence="1">
    <location>
        <begin position="142"/>
        <end position="169"/>
    </location>
</feature>
<evidence type="ECO:0000256" key="2">
    <source>
        <dbReference type="SAM" id="Phobius"/>
    </source>
</evidence>
<organism evidence="3 4">
    <name type="scientific">Allomyces macrogynus (strain ATCC 38327)</name>
    <name type="common">Allomyces javanicus var. macrogynus</name>
    <dbReference type="NCBI Taxonomy" id="578462"/>
    <lineage>
        <taxon>Eukaryota</taxon>
        <taxon>Fungi</taxon>
        <taxon>Fungi incertae sedis</taxon>
        <taxon>Blastocladiomycota</taxon>
        <taxon>Blastocladiomycetes</taxon>
        <taxon>Blastocladiales</taxon>
        <taxon>Blastocladiaceae</taxon>
        <taxon>Allomyces</taxon>
    </lineage>
</organism>
<dbReference type="AlphaFoldDB" id="A0A0L0S3V3"/>
<keyword evidence="2" id="KW-0472">Membrane</keyword>
<dbReference type="EMBL" id="GG745331">
    <property type="protein sequence ID" value="KNE57049.1"/>
    <property type="molecule type" value="Genomic_DNA"/>
</dbReference>
<name>A0A0L0S3V3_ALLM3</name>
<sequence>MSRRSAWQVALSSRCRMLTSAAPVDKPHQLIHDKPKFSLLHPFASARLVYAYKRERSAAVSILKRHFRQPGIIQPGKPIDMQMSIVLQKIGFTAKVTWEYNFETVESILAFLDERSTSQVVFNVTSVLGILAGAGITWYYSHEAKKREEAKLREEAEQEEARRAEHQRRRQWDSLLDVQWSSAPDRTAGFTLPAPDQRCRDRRPLKDEIRDILQGHQVVGAAAEGAAFQASFFNVLVGPPGGGKSLVIRELFNEYVDDAIVARQEGKPVPASMYYLDFRDAFKVNNMDKEFIAERFFDFLDELQRRVLVDGERISLFIDSADHFAHVFDDARLGATMRHIHETGRFVDIFLVFNTFAKYFQLIGDQPGYATQHRLLTTAYVEDHNDLLEFVGQLRRACGTLACKGLHVDDERWNVPDEVVVDLLGGQLGDYAVVQRMLTAGNKTLRDVLADMLLDSQDRVERALGVYESSPTALHAYYLKAGEAIVHDRHLALPHHLRKEFMAANHFLPADRQRMVFYYPRDRAVFEWIMHSPVYRAYLRGLRRRETELALTSTDVNANEHIMDALLGATWHRAHGRRTSGGEGWWWRWAWRWA</sequence>
<evidence type="ECO:0000313" key="4">
    <source>
        <dbReference type="Proteomes" id="UP000054350"/>
    </source>
</evidence>
<gene>
    <name evidence="3" type="ORF">AMAG_02808</name>
</gene>
<keyword evidence="4" id="KW-1185">Reference proteome</keyword>
<proteinExistence type="predicted"/>
<reference evidence="3 4" key="1">
    <citation type="submission" date="2009-11" db="EMBL/GenBank/DDBJ databases">
        <title>Annotation of Allomyces macrogynus ATCC 38327.</title>
        <authorList>
            <consortium name="The Broad Institute Genome Sequencing Platform"/>
            <person name="Russ C."/>
            <person name="Cuomo C."/>
            <person name="Burger G."/>
            <person name="Gray M.W."/>
            <person name="Holland P.W.H."/>
            <person name="King N."/>
            <person name="Lang F.B.F."/>
            <person name="Roger A.J."/>
            <person name="Ruiz-Trillo I."/>
            <person name="Young S.K."/>
            <person name="Zeng Q."/>
            <person name="Gargeya S."/>
            <person name="Fitzgerald M."/>
            <person name="Haas B."/>
            <person name="Abouelleil A."/>
            <person name="Alvarado L."/>
            <person name="Arachchi H.M."/>
            <person name="Berlin A."/>
            <person name="Chapman S.B."/>
            <person name="Gearin G."/>
            <person name="Goldberg J."/>
            <person name="Griggs A."/>
            <person name="Gujja S."/>
            <person name="Hansen M."/>
            <person name="Heiman D."/>
            <person name="Howarth C."/>
            <person name="Larimer J."/>
            <person name="Lui A."/>
            <person name="MacDonald P.J.P."/>
            <person name="McCowen C."/>
            <person name="Montmayeur A."/>
            <person name="Murphy C."/>
            <person name="Neiman D."/>
            <person name="Pearson M."/>
            <person name="Priest M."/>
            <person name="Roberts A."/>
            <person name="Saif S."/>
            <person name="Shea T."/>
            <person name="Sisk P."/>
            <person name="Stolte C."/>
            <person name="Sykes S."/>
            <person name="Wortman J."/>
            <person name="Nusbaum C."/>
            <person name="Birren B."/>
        </authorList>
    </citation>
    <scope>NUCLEOTIDE SEQUENCE [LARGE SCALE GENOMIC DNA]</scope>
    <source>
        <strain evidence="3 4">ATCC 38327</strain>
    </source>
</reference>
<evidence type="ECO:0000313" key="3">
    <source>
        <dbReference type="EMBL" id="KNE57049.1"/>
    </source>
</evidence>
<dbReference type="Gene3D" id="3.40.50.300">
    <property type="entry name" value="P-loop containing nucleotide triphosphate hydrolases"/>
    <property type="match status" value="1"/>
</dbReference>
<dbReference type="Proteomes" id="UP000054350">
    <property type="component" value="Unassembled WGS sequence"/>
</dbReference>
<dbReference type="InterPro" id="IPR027417">
    <property type="entry name" value="P-loop_NTPase"/>
</dbReference>